<evidence type="ECO:0000313" key="9">
    <source>
        <dbReference type="Proteomes" id="UP000257131"/>
    </source>
</evidence>
<dbReference type="Gene3D" id="2.40.50.140">
    <property type="entry name" value="Nucleic acid-binding proteins"/>
    <property type="match status" value="1"/>
</dbReference>
<dbReference type="RefSeq" id="WP_115979022.1">
    <property type="nucleotide sequence ID" value="NZ_QOHR01000005.1"/>
</dbReference>
<dbReference type="EMBL" id="QOHR01000005">
    <property type="protein sequence ID" value="REC57767.1"/>
    <property type="molecule type" value="Genomic_DNA"/>
</dbReference>
<dbReference type="GO" id="GO:0070041">
    <property type="term" value="F:rRNA (uridine-C5-)-methyltransferase activity"/>
    <property type="evidence" value="ECO:0007669"/>
    <property type="project" value="TreeGrafter"/>
</dbReference>
<dbReference type="OrthoDB" id="9804590at2"/>
<proteinExistence type="inferred from homology"/>
<comment type="similarity">
    <text evidence="6">Belongs to the class I-like SAM-binding methyltransferase superfamily. RNA M5U methyltransferase family.</text>
</comment>
<keyword evidence="1" id="KW-0479">Metal-binding</keyword>
<feature type="active site" evidence="7">
    <location>
        <position position="361"/>
    </location>
</feature>
<dbReference type="PANTHER" id="PTHR11061:SF49">
    <property type="entry name" value="23S RRNA (URACIL(1939)-C(5))-METHYLTRANSFERASE RLMD"/>
    <property type="match status" value="1"/>
</dbReference>
<keyword evidence="2 6" id="KW-0489">Methyltransferase</keyword>
<dbReference type="InterPro" id="IPR012340">
    <property type="entry name" value="NA-bd_OB-fold"/>
</dbReference>
<feature type="binding site" evidence="6">
    <location>
        <position position="240"/>
    </location>
    <ligand>
        <name>S-adenosyl-L-methionine</name>
        <dbReference type="ChEBI" id="CHEBI:59789"/>
    </ligand>
</feature>
<dbReference type="Pfam" id="PF05958">
    <property type="entry name" value="tRNA_U5-meth_tr"/>
    <property type="match status" value="1"/>
</dbReference>
<evidence type="ECO:0000313" key="8">
    <source>
        <dbReference type="EMBL" id="REC57767.1"/>
    </source>
</evidence>
<dbReference type="Gene3D" id="3.40.50.150">
    <property type="entry name" value="Vaccinia Virus protein VP39"/>
    <property type="match status" value="1"/>
</dbReference>
<feature type="binding site" evidence="6">
    <location>
        <position position="335"/>
    </location>
    <ligand>
        <name>S-adenosyl-L-methionine</name>
        <dbReference type="ChEBI" id="CHEBI:59789"/>
    </ligand>
</feature>
<dbReference type="InterPro" id="IPR029063">
    <property type="entry name" value="SAM-dependent_MTases_sf"/>
</dbReference>
<accession>A0A3D9BW71</accession>
<feature type="active site" description="Nucleophile" evidence="6">
    <location>
        <position position="361"/>
    </location>
</feature>
<feature type="binding site" evidence="6">
    <location>
        <position position="287"/>
    </location>
    <ligand>
        <name>S-adenosyl-L-methionine</name>
        <dbReference type="ChEBI" id="CHEBI:59789"/>
    </ligand>
</feature>
<evidence type="ECO:0000256" key="3">
    <source>
        <dbReference type="ARBA" id="ARBA00022679"/>
    </source>
</evidence>
<dbReference type="CDD" id="cd02440">
    <property type="entry name" value="AdoMet_MTases"/>
    <property type="match status" value="1"/>
</dbReference>
<dbReference type="PROSITE" id="PS51687">
    <property type="entry name" value="SAM_MT_RNA_M5U"/>
    <property type="match status" value="1"/>
</dbReference>
<sequence length="412" mass="42783">MQEIRIERLGHLGDGLGDGVIVPGALPGELVAGEARDGRLEGVRVLEPAPERVAPPCPHVRRCGGCAVQHLADDAVAAWKADLVRQALAAQGLAAEIAGVETSPPASRRRAVFAARRTKKGALAGFHARASAEIVAVPECRVLHPDLVAALPVAEALAEAGASRKGELDVAATRTEAGLDLAVTGGKPLDRALRTRLAEIAGDADLARLSWDGEPVAMARPPLVRFGRAAVVPPPGAFLQATEAGEAALVARVRALLAGARRVVDLFAGCGTFALPLAEAAEVHGVEGDPAMTAALDAGWRQAEGLRQVTAQARDLFRRPLEADELAPFEAAVIDPPRQGAAAQVARLAAAGVPRIAHVSCNPATFARDAATLVAAGYRMGPVTVVDQFRWSPHVELVAGFALDHMPGGERE</sequence>
<comment type="caution">
    <text evidence="8">The sequence shown here is derived from an EMBL/GenBank/DDBJ whole genome shotgun (WGS) entry which is preliminary data.</text>
</comment>
<keyword evidence="5" id="KW-0411">Iron-sulfur</keyword>
<reference evidence="8 9" key="1">
    <citation type="journal article" date="2017" name="Int. J. Syst. Evol. Microbiol.">
        <title>Rhodosalinus sediminis gen. nov., sp. nov., isolated from marine saltern.</title>
        <authorList>
            <person name="Guo L.Y."/>
            <person name="Ling S.K."/>
            <person name="Li C.M."/>
            <person name="Chen G.J."/>
            <person name="Du Z.J."/>
        </authorList>
    </citation>
    <scope>NUCLEOTIDE SEQUENCE [LARGE SCALE GENOMIC DNA]</scope>
    <source>
        <strain evidence="8 9">WDN1C137</strain>
    </source>
</reference>
<protein>
    <submittedName>
        <fullName evidence="8">Class I SAM-dependent RNA methyltransferase</fullName>
    </submittedName>
</protein>
<gene>
    <name evidence="8" type="ORF">DRV84_06240</name>
</gene>
<dbReference type="InterPro" id="IPR030390">
    <property type="entry name" value="MeTrfase_TrmA_AS"/>
</dbReference>
<keyword evidence="9" id="KW-1185">Reference proteome</keyword>
<evidence type="ECO:0000256" key="7">
    <source>
        <dbReference type="PROSITE-ProRule" id="PRU10015"/>
    </source>
</evidence>
<dbReference type="PROSITE" id="PS01230">
    <property type="entry name" value="TRMA_1"/>
    <property type="match status" value="1"/>
</dbReference>
<dbReference type="Gene3D" id="2.40.50.1070">
    <property type="match status" value="1"/>
</dbReference>
<feature type="binding site" evidence="6">
    <location>
        <position position="267"/>
    </location>
    <ligand>
        <name>S-adenosyl-L-methionine</name>
        <dbReference type="ChEBI" id="CHEBI:59789"/>
    </ligand>
</feature>
<keyword evidence="1" id="KW-0408">Iron</keyword>
<organism evidence="8 9">
    <name type="scientific">Rhodosalinus sediminis</name>
    <dbReference type="NCBI Taxonomy" id="1940533"/>
    <lineage>
        <taxon>Bacteria</taxon>
        <taxon>Pseudomonadati</taxon>
        <taxon>Pseudomonadota</taxon>
        <taxon>Alphaproteobacteria</taxon>
        <taxon>Rhodobacterales</taxon>
        <taxon>Paracoccaceae</taxon>
        <taxon>Rhodosalinus</taxon>
    </lineage>
</organism>
<keyword evidence="1" id="KW-0004">4Fe-4S</keyword>
<dbReference type="InterPro" id="IPR010280">
    <property type="entry name" value="U5_MeTrfase_fam"/>
</dbReference>
<dbReference type="AlphaFoldDB" id="A0A3D9BW71"/>
<evidence type="ECO:0000256" key="6">
    <source>
        <dbReference type="PROSITE-ProRule" id="PRU01024"/>
    </source>
</evidence>
<dbReference type="PANTHER" id="PTHR11061">
    <property type="entry name" value="RNA M5U METHYLTRANSFERASE"/>
    <property type="match status" value="1"/>
</dbReference>
<evidence type="ECO:0000256" key="2">
    <source>
        <dbReference type="ARBA" id="ARBA00022603"/>
    </source>
</evidence>
<dbReference type="Proteomes" id="UP000257131">
    <property type="component" value="Unassembled WGS sequence"/>
</dbReference>
<evidence type="ECO:0000256" key="5">
    <source>
        <dbReference type="ARBA" id="ARBA00023014"/>
    </source>
</evidence>
<dbReference type="SUPFAM" id="SSF53335">
    <property type="entry name" value="S-adenosyl-L-methionine-dependent methyltransferases"/>
    <property type="match status" value="1"/>
</dbReference>
<evidence type="ECO:0000256" key="1">
    <source>
        <dbReference type="ARBA" id="ARBA00022485"/>
    </source>
</evidence>
<evidence type="ECO:0000256" key="4">
    <source>
        <dbReference type="ARBA" id="ARBA00022691"/>
    </source>
</evidence>
<keyword evidence="4 6" id="KW-0949">S-adenosyl-L-methionine</keyword>
<keyword evidence="3 6" id="KW-0808">Transferase</keyword>
<dbReference type="GO" id="GO:0070475">
    <property type="term" value="P:rRNA base methylation"/>
    <property type="evidence" value="ECO:0007669"/>
    <property type="project" value="TreeGrafter"/>
</dbReference>
<name>A0A3D9BW71_9RHOB</name>
<dbReference type="GO" id="GO:0051539">
    <property type="term" value="F:4 iron, 4 sulfur cluster binding"/>
    <property type="evidence" value="ECO:0007669"/>
    <property type="project" value="UniProtKB-KW"/>
</dbReference>